<reference evidence="4" key="1">
    <citation type="submission" date="2023-07" db="EMBL/GenBank/DDBJ databases">
        <title>Description of three actinobacteria isolated from air of manufacturing shop in a pharmaceutical factory.</title>
        <authorList>
            <person name="Zhang D.-F."/>
        </authorList>
    </citation>
    <scope>NUCLEOTIDE SEQUENCE [LARGE SCALE GENOMIC DNA]</scope>
    <source>
        <strain evidence="4">CCTCC AB 2011122</strain>
    </source>
</reference>
<dbReference type="SUPFAM" id="SSF56601">
    <property type="entry name" value="beta-lactamase/transpeptidase-like"/>
    <property type="match status" value="1"/>
</dbReference>
<dbReference type="PROSITE" id="PS51257">
    <property type="entry name" value="PROKAR_LIPOPROTEIN"/>
    <property type="match status" value="1"/>
</dbReference>
<evidence type="ECO:0000313" key="3">
    <source>
        <dbReference type="EMBL" id="MDR5690686.1"/>
    </source>
</evidence>
<dbReference type="GO" id="GO:0016787">
    <property type="term" value="F:hydrolase activity"/>
    <property type="evidence" value="ECO:0007669"/>
    <property type="project" value="UniProtKB-KW"/>
</dbReference>
<name>A0ABU1FGY2_9MICO</name>
<dbReference type="InterPro" id="IPR050491">
    <property type="entry name" value="AmpC-like"/>
</dbReference>
<comment type="caution">
    <text evidence="3">The sequence shown here is derived from an EMBL/GenBank/DDBJ whole genome shotgun (WGS) entry which is preliminary data.</text>
</comment>
<sequence>MASGAGRVRRRIAAAVASACAALLLAGCTTPSQAITEYDQVDAEFAPEVVERLEATLGEAVRLSGSSGAVAGVWAPWAGAWTTGIGTVDFGEGAPEVTPDTRFQLATATGAITCALMLRLVDAGVVALDDQVGTMVRGVPGLGGITLEHLCRHQSGIADYYPSLSRFFVGNPQRVWPATELVASGMAASRRFDPGTGWAESRTGVMLLATALEQHTGRTWADLVDQYVFEPLDLDETSIPPAQATDHTGALGGYAAGVLPDGNRDCEVVMDVSDRSSSIGGTAAGAYSTLEEAKRFSEAFANGTLFSENTARKVWATTPFGGDAPAWQSQGIGAQQYGPMRGLAGVTTGALTAVFTEPETGLTVVVALNNSSSGGTLAREAAFALASIASKATASGEETPPLIELPWSYEQAVERMTEAAVCPLPAEVEATEETPAEEPATDG</sequence>
<dbReference type="Pfam" id="PF00144">
    <property type="entry name" value="Beta-lactamase"/>
    <property type="match status" value="1"/>
</dbReference>
<feature type="domain" description="Beta-lactamase-related" evidence="2">
    <location>
        <begin position="66"/>
        <end position="381"/>
    </location>
</feature>
<proteinExistence type="predicted"/>
<keyword evidence="1" id="KW-0732">Signal</keyword>
<feature type="chain" id="PRO_5045449835" evidence="1">
    <location>
        <begin position="35"/>
        <end position="443"/>
    </location>
</feature>
<evidence type="ECO:0000313" key="4">
    <source>
        <dbReference type="Proteomes" id="UP001260072"/>
    </source>
</evidence>
<dbReference type="InterPro" id="IPR001466">
    <property type="entry name" value="Beta-lactam-related"/>
</dbReference>
<gene>
    <name evidence="3" type="ORF">RH861_01265</name>
</gene>
<dbReference type="InterPro" id="IPR012338">
    <property type="entry name" value="Beta-lactam/transpept-like"/>
</dbReference>
<organism evidence="3 4">
    <name type="scientific">Agromyces indicus</name>
    <dbReference type="NCBI Taxonomy" id="758919"/>
    <lineage>
        <taxon>Bacteria</taxon>
        <taxon>Bacillati</taxon>
        <taxon>Actinomycetota</taxon>
        <taxon>Actinomycetes</taxon>
        <taxon>Micrococcales</taxon>
        <taxon>Microbacteriaceae</taxon>
        <taxon>Agromyces</taxon>
    </lineage>
</organism>
<feature type="signal peptide" evidence="1">
    <location>
        <begin position="1"/>
        <end position="34"/>
    </location>
</feature>
<protein>
    <submittedName>
        <fullName evidence="3">Serine hydrolase domain-containing protein</fullName>
        <ecNumber evidence="3">3.1.1.103</ecNumber>
    </submittedName>
</protein>
<dbReference type="Gene3D" id="3.40.710.10">
    <property type="entry name" value="DD-peptidase/beta-lactamase superfamily"/>
    <property type="match status" value="1"/>
</dbReference>
<evidence type="ECO:0000256" key="1">
    <source>
        <dbReference type="SAM" id="SignalP"/>
    </source>
</evidence>
<accession>A0ABU1FGY2</accession>
<dbReference type="RefSeq" id="WP_310519412.1">
    <property type="nucleotide sequence ID" value="NZ_BAABBS010000001.1"/>
</dbReference>
<dbReference type="Proteomes" id="UP001260072">
    <property type="component" value="Unassembled WGS sequence"/>
</dbReference>
<dbReference type="PANTHER" id="PTHR46825">
    <property type="entry name" value="D-ALANYL-D-ALANINE-CARBOXYPEPTIDASE/ENDOPEPTIDASE AMPH"/>
    <property type="match status" value="1"/>
</dbReference>
<dbReference type="EMBL" id="JAVKGS010000001">
    <property type="protein sequence ID" value="MDR5690686.1"/>
    <property type="molecule type" value="Genomic_DNA"/>
</dbReference>
<keyword evidence="4" id="KW-1185">Reference proteome</keyword>
<dbReference type="PANTHER" id="PTHR46825:SF7">
    <property type="entry name" value="D-ALANYL-D-ALANINE CARBOXYPEPTIDASE"/>
    <property type="match status" value="1"/>
</dbReference>
<keyword evidence="3" id="KW-0378">Hydrolase</keyword>
<evidence type="ECO:0000259" key="2">
    <source>
        <dbReference type="Pfam" id="PF00144"/>
    </source>
</evidence>
<dbReference type="EC" id="3.1.1.103" evidence="3"/>